<evidence type="ECO:0000256" key="1">
    <source>
        <dbReference type="SAM" id="MobiDB-lite"/>
    </source>
</evidence>
<sequence length="376" mass="44867">MSLVFFDNAHPVAMLTFGATVYYFKLKHLAKALRATSVTNKIPPRYVHSFDVLLELYPDCIYRFHPCTLFIKLEGLKYLSDECCVTQFQKDCLDRFVRRCVKTPHYKRLTSDYTFERCESRKEEEDEEEEEEIDDVEEKEQQQEAKLIRVGTLKMNVQFLVVMSPKKKWYYKASDVVNLINASCSYNLSKHVSDKNLVMWRDLQMYLEDKYRCRLDVPVKWKSNVLLLKQAGLKQLLLARKEHVLYSSMCLSALHYDFEQQQEPYAPLKPSTSRNRRKQLFAEQCDVGKRFNVIDYIKIPNGKIWYKLTQAVKYYKLKHVNVSDYETRRWVELKDDLQSNNIRWKDDTRMIESAELYRLLQQYALITEADKIYFNT</sequence>
<reference evidence="2 3" key="1">
    <citation type="journal article" date="2017" name="PLoS ONE">
        <title>The Complete Genome Sequence of a Second Distinct Betabaculovirus from the True Armyworm, Mythimna unipuncta.</title>
        <authorList>
            <person name="Harrison R.L."/>
            <person name="Rowley D.L."/>
            <person name="Mowery J."/>
            <person name="Bauchan G.R."/>
            <person name="Theilmann D.A."/>
            <person name="Rohrmann G.F."/>
            <person name="Erlandson M.A."/>
        </authorList>
    </citation>
    <scope>NUCLEOTIDE SEQUENCE [LARGE SCALE GENOMIC DNA]</scope>
    <source>
        <strain evidence="2">MyunGV#8</strain>
    </source>
</reference>
<proteinExistence type="predicted"/>
<feature type="compositionally biased region" description="Acidic residues" evidence="1">
    <location>
        <begin position="124"/>
        <end position="138"/>
    </location>
</feature>
<dbReference type="EMBL" id="KX855660">
    <property type="protein sequence ID" value="AQQ80370.1"/>
    <property type="molecule type" value="Genomic_DNA"/>
</dbReference>
<feature type="region of interest" description="Disordered" evidence="1">
    <location>
        <begin position="120"/>
        <end position="139"/>
    </location>
</feature>
<keyword evidence="3" id="KW-1185">Reference proteome</keyword>
<evidence type="ECO:0000313" key="2">
    <source>
        <dbReference type="EMBL" id="AQQ80370.1"/>
    </source>
</evidence>
<dbReference type="RefSeq" id="YP_009345821.1">
    <property type="nucleotide sequence ID" value="NC_033780.2"/>
</dbReference>
<name>A0A1S5YE03_9BBAC</name>
<organism evidence="2 3">
    <name type="scientific">Betabaculovirus altermyunipunctae</name>
    <dbReference type="NCBI Taxonomy" id="3051996"/>
    <lineage>
        <taxon>Viruses</taxon>
        <taxon>Viruses incertae sedis</taxon>
        <taxon>Naldaviricetes</taxon>
        <taxon>Lefavirales</taxon>
        <taxon>Baculoviridae</taxon>
        <taxon>Betabaculovirus</taxon>
    </lineage>
</organism>
<dbReference type="KEGG" id="vg:39105781"/>
<protein>
    <submittedName>
        <fullName evidence="2">ORF103</fullName>
    </submittedName>
</protein>
<accession>A0A1S5YE03</accession>
<dbReference type="GeneID" id="39105781"/>
<dbReference type="Proteomes" id="UP000203651">
    <property type="component" value="Segment"/>
</dbReference>
<evidence type="ECO:0000313" key="3">
    <source>
        <dbReference type="Proteomes" id="UP000203651"/>
    </source>
</evidence>